<proteinExistence type="predicted"/>
<gene>
    <name evidence="2" type="ORF">MPC4_30048</name>
</gene>
<name>A0A8B6M9Z0_METTU</name>
<feature type="region of interest" description="Disordered" evidence="1">
    <location>
        <begin position="1"/>
        <end position="49"/>
    </location>
</feature>
<evidence type="ECO:0000313" key="3">
    <source>
        <dbReference type="Proteomes" id="UP000485880"/>
    </source>
</evidence>
<dbReference type="EMBL" id="CABFMQ020000087">
    <property type="protein sequence ID" value="VTZ50864.1"/>
    <property type="molecule type" value="Genomic_DNA"/>
</dbReference>
<sequence>MKNGAGGRNRTDTLSPEPDFESGASTSSATPAKADAFDSIEQAVSVSNPSPLADCAEPRNLAQRFFGCASVSKHFPPAHS</sequence>
<dbReference type="Proteomes" id="UP000485880">
    <property type="component" value="Unassembled WGS sequence"/>
</dbReference>
<evidence type="ECO:0000313" key="2">
    <source>
        <dbReference type="EMBL" id="VTZ50864.1"/>
    </source>
</evidence>
<reference evidence="2 3" key="1">
    <citation type="submission" date="2019-05" db="EMBL/GenBank/DDBJ databases">
        <authorList>
            <person name="Farhan Ul Haque M."/>
        </authorList>
    </citation>
    <scope>NUCLEOTIDE SEQUENCE [LARGE SCALE GENOMIC DNA]</scope>
    <source>
        <strain evidence="2">2</strain>
    </source>
</reference>
<comment type="caution">
    <text evidence="2">The sequence shown here is derived from an EMBL/GenBank/DDBJ whole genome shotgun (WGS) entry which is preliminary data.</text>
</comment>
<dbReference type="AlphaFoldDB" id="A0A8B6M9Z0"/>
<protein>
    <submittedName>
        <fullName evidence="2">Uncharacterized protein</fullName>
    </submittedName>
</protein>
<accession>A0A8B6M9Z0</accession>
<organism evidence="2 3">
    <name type="scientific">Methylocella tundrae</name>
    <dbReference type="NCBI Taxonomy" id="227605"/>
    <lineage>
        <taxon>Bacteria</taxon>
        <taxon>Pseudomonadati</taxon>
        <taxon>Pseudomonadota</taxon>
        <taxon>Alphaproteobacteria</taxon>
        <taxon>Hyphomicrobiales</taxon>
        <taxon>Beijerinckiaceae</taxon>
        <taxon>Methylocella</taxon>
    </lineage>
</organism>
<evidence type="ECO:0000256" key="1">
    <source>
        <dbReference type="SAM" id="MobiDB-lite"/>
    </source>
</evidence>
<keyword evidence="3" id="KW-1185">Reference proteome</keyword>